<proteinExistence type="predicted"/>
<evidence type="ECO:0000313" key="1">
    <source>
        <dbReference type="EMBL" id="KAJ9652413.1"/>
    </source>
</evidence>
<protein>
    <submittedName>
        <fullName evidence="1">Uncharacterized protein</fullName>
    </submittedName>
</protein>
<evidence type="ECO:0000313" key="2">
    <source>
        <dbReference type="Proteomes" id="UP001172386"/>
    </source>
</evidence>
<reference evidence="1" key="1">
    <citation type="submission" date="2022-10" db="EMBL/GenBank/DDBJ databases">
        <title>Culturing micro-colonial fungi from biological soil crusts in the Mojave desert and describing Neophaeococcomyces mojavensis, and introducing the new genera and species Taxawa tesnikishii.</title>
        <authorList>
            <person name="Kurbessoian T."/>
            <person name="Stajich J.E."/>
        </authorList>
    </citation>
    <scope>NUCLEOTIDE SEQUENCE</scope>
    <source>
        <strain evidence="1">JES_112</strain>
    </source>
</reference>
<accession>A0ACC2ZXG6</accession>
<name>A0ACC2ZXG6_9EURO</name>
<sequence length="531" mass="57758">MANAFSTASSDNSVAYINGRVYTINDQVPWAEAFIVGPDGTFCAVGTTGEIETKARQQHLTTYDLRGQFVMPGIHDAHVHLLISAIAITSQARLPIQLTNTNVAEELKKGSCLCKYTHVNQDWFVANGYSVDDFHRSSLDAAFPDTPVMIRGGAGHSAFLNTTALKRAGYSIDSEPDGQGTCYKRDSSGHLTGEMAEMSMSKLLTSLPKPSPAHIKRVLKEAQFILHRAGVTSVQEASSNTLLLQALQNLDAEGVLKLETHTHITYAPDWIGEEPSAVLHALIDQAEAYKSKHVDTRFVKIILDGVPLEPYYTHAGLTSDGKCDSSKLFITNVHEAVQKYDARGMTMKIHCTGHGATRLTLDAFEAARKANPNGPRHEIAHCSGVHDDDYSRFKELNVTAEMSPAFFFVHPVTEASNGLMDWNFPKMLAASAHITIGSDWGAGEAPDLLPCLGAIAEKVGNGDRVLGGQKICRMLTLSGAEAMGREKELGSIEVGKKANFIAVDKDLSQGEFDDAHVLTTWFEGEIVYEKP</sequence>
<gene>
    <name evidence="1" type="ORF">H2198_008334</name>
</gene>
<organism evidence="1 2">
    <name type="scientific">Neophaeococcomyces mojaviensis</name>
    <dbReference type="NCBI Taxonomy" id="3383035"/>
    <lineage>
        <taxon>Eukaryota</taxon>
        <taxon>Fungi</taxon>
        <taxon>Dikarya</taxon>
        <taxon>Ascomycota</taxon>
        <taxon>Pezizomycotina</taxon>
        <taxon>Eurotiomycetes</taxon>
        <taxon>Chaetothyriomycetidae</taxon>
        <taxon>Chaetothyriales</taxon>
        <taxon>Chaetothyriales incertae sedis</taxon>
        <taxon>Neophaeococcomyces</taxon>
    </lineage>
</organism>
<dbReference type="EMBL" id="JAPDRQ010000200">
    <property type="protein sequence ID" value="KAJ9652413.1"/>
    <property type="molecule type" value="Genomic_DNA"/>
</dbReference>
<comment type="caution">
    <text evidence="1">The sequence shown here is derived from an EMBL/GenBank/DDBJ whole genome shotgun (WGS) entry which is preliminary data.</text>
</comment>
<keyword evidence="2" id="KW-1185">Reference proteome</keyword>
<dbReference type="Proteomes" id="UP001172386">
    <property type="component" value="Unassembled WGS sequence"/>
</dbReference>